<feature type="chain" id="PRO_5043971438" description="lytic cellulose monooxygenase (C4-dehydrogenating)" evidence="12">
    <location>
        <begin position="24"/>
        <end position="312"/>
    </location>
</feature>
<feature type="domain" description="Auxiliary Activity family 9 catalytic" evidence="13">
    <location>
        <begin position="24"/>
        <end position="236"/>
    </location>
</feature>
<dbReference type="InterPro" id="IPR005103">
    <property type="entry name" value="AA9_LPMO"/>
</dbReference>
<comment type="catalytic activity">
    <reaction evidence="10">
        <text>[(1-&gt;4)-beta-D-glucosyl]n+m + reduced acceptor + O2 = 4-dehydro-beta-D-glucosyl-[(1-&gt;4)-beta-D-glucosyl]n-1 + [(1-&gt;4)-beta-D-glucosyl]m + acceptor + H2O.</text>
        <dbReference type="EC" id="1.14.99.56"/>
    </reaction>
</comment>
<keyword evidence="6" id="KW-1015">Disulfide bond</keyword>
<dbReference type="GO" id="GO:0005576">
    <property type="term" value="C:extracellular region"/>
    <property type="evidence" value="ECO:0007669"/>
    <property type="project" value="UniProtKB-SubCell"/>
</dbReference>
<comment type="cofactor">
    <cofactor evidence="1">
        <name>Cu(2+)</name>
        <dbReference type="ChEBI" id="CHEBI:29036"/>
    </cofactor>
</comment>
<sequence>MAVSNPIPFIIVSALLLAVGVQAHGIASAVVIDSTFYDGYNPSYQWKNPPPTVVGWSVPDDLQNTFIPPNQFNTPDMVCHLGAKPAGAAAPVKGGDVIEVQWTPWPASHKGPVLDYLANCNGPCETVDKTKLKFFKIGEAGWIDKASDLWAANVLTNNNNSWLVRIPEDIAPGNYVLRHEIIALHAAGNPNGAQSYPFCFNLAIDSKGTANPAGIPATEFYKANDPGIRFDLFSHPTAYVIPGPPLYSGALPVSQTKPGPITATATGVYAYTAPAHVRALVIPTPPPLAIPTTLVPSARAASPAVPQATQTL</sequence>
<comment type="similarity">
    <text evidence="9">Belongs to the polysaccharide monooxygenase AA9 family.</text>
</comment>
<keyword evidence="4 12" id="KW-0732">Signal</keyword>
<evidence type="ECO:0000256" key="1">
    <source>
        <dbReference type="ARBA" id="ARBA00001973"/>
    </source>
</evidence>
<evidence type="ECO:0000256" key="12">
    <source>
        <dbReference type="SAM" id="SignalP"/>
    </source>
</evidence>
<dbReference type="InterPro" id="IPR049892">
    <property type="entry name" value="AA9"/>
</dbReference>
<organism evidence="14 15">
    <name type="scientific">Daldinia eschscholtzii</name>
    <dbReference type="NCBI Taxonomy" id="292717"/>
    <lineage>
        <taxon>Eukaryota</taxon>
        <taxon>Fungi</taxon>
        <taxon>Dikarya</taxon>
        <taxon>Ascomycota</taxon>
        <taxon>Pezizomycotina</taxon>
        <taxon>Sordariomycetes</taxon>
        <taxon>Xylariomycetidae</taxon>
        <taxon>Xylariales</taxon>
        <taxon>Hypoxylaceae</taxon>
        <taxon>Daldinia</taxon>
    </lineage>
</organism>
<protein>
    <recommendedName>
        <fullName evidence="11">lytic cellulose monooxygenase (C4-dehydrogenating)</fullName>
        <ecNumber evidence="11">1.14.99.56</ecNumber>
    </recommendedName>
</protein>
<evidence type="ECO:0000256" key="5">
    <source>
        <dbReference type="ARBA" id="ARBA00023001"/>
    </source>
</evidence>
<name>A0AAX6MSQ6_9PEZI</name>
<evidence type="ECO:0000259" key="13">
    <source>
        <dbReference type="Pfam" id="PF03443"/>
    </source>
</evidence>
<dbReference type="Proteomes" id="UP001369815">
    <property type="component" value="Unassembled WGS sequence"/>
</dbReference>
<keyword evidence="5" id="KW-0136">Cellulose degradation</keyword>
<dbReference type="Gene3D" id="2.70.50.70">
    <property type="match status" value="1"/>
</dbReference>
<evidence type="ECO:0000256" key="11">
    <source>
        <dbReference type="ARBA" id="ARBA00047174"/>
    </source>
</evidence>
<evidence type="ECO:0000256" key="10">
    <source>
        <dbReference type="ARBA" id="ARBA00045077"/>
    </source>
</evidence>
<evidence type="ECO:0000313" key="15">
    <source>
        <dbReference type="Proteomes" id="UP001369815"/>
    </source>
</evidence>
<dbReference type="AlphaFoldDB" id="A0AAX6MSQ6"/>
<evidence type="ECO:0000256" key="6">
    <source>
        <dbReference type="ARBA" id="ARBA00023157"/>
    </source>
</evidence>
<gene>
    <name evidence="14" type="ORF">Daesc_003102</name>
</gene>
<dbReference type="Pfam" id="PF03443">
    <property type="entry name" value="AA9"/>
    <property type="match status" value="1"/>
</dbReference>
<feature type="signal peptide" evidence="12">
    <location>
        <begin position="1"/>
        <end position="23"/>
    </location>
</feature>
<keyword evidence="15" id="KW-1185">Reference proteome</keyword>
<dbReference type="PANTHER" id="PTHR33353:SF34">
    <property type="entry name" value="ENDO-BETA-1,4-GLUCANASE D"/>
    <property type="match status" value="1"/>
</dbReference>
<keyword evidence="7" id="KW-0119">Carbohydrate metabolism</keyword>
<keyword evidence="8" id="KW-0624">Polysaccharide degradation</keyword>
<reference evidence="14 15" key="1">
    <citation type="journal article" date="2024" name="Front Chem Biol">
        <title>Unveiling the potential of Daldinia eschscholtzii MFLUCC 19-0629 through bioactivity and bioinformatics studies for enhanced sustainable agriculture production.</title>
        <authorList>
            <person name="Brooks S."/>
            <person name="Weaver J.A."/>
            <person name="Klomchit A."/>
            <person name="Alharthi S.A."/>
            <person name="Onlamun T."/>
            <person name="Nurani R."/>
            <person name="Vong T.K."/>
            <person name="Alberti F."/>
            <person name="Greco C."/>
        </authorList>
    </citation>
    <scope>NUCLEOTIDE SEQUENCE [LARGE SCALE GENOMIC DNA]</scope>
    <source>
        <strain evidence="14">MFLUCC 19-0629</strain>
    </source>
</reference>
<evidence type="ECO:0000256" key="8">
    <source>
        <dbReference type="ARBA" id="ARBA00023326"/>
    </source>
</evidence>
<dbReference type="EC" id="1.14.99.56" evidence="11"/>
<dbReference type="GO" id="GO:0030245">
    <property type="term" value="P:cellulose catabolic process"/>
    <property type="evidence" value="ECO:0007669"/>
    <property type="project" value="UniProtKB-KW"/>
</dbReference>
<proteinExistence type="inferred from homology"/>
<dbReference type="CDD" id="cd21175">
    <property type="entry name" value="LPMO_AA9"/>
    <property type="match status" value="1"/>
</dbReference>
<dbReference type="PANTHER" id="PTHR33353">
    <property type="entry name" value="PUTATIVE (AFU_ORTHOLOGUE AFUA_1G12560)-RELATED"/>
    <property type="match status" value="1"/>
</dbReference>
<evidence type="ECO:0000256" key="4">
    <source>
        <dbReference type="ARBA" id="ARBA00022729"/>
    </source>
</evidence>
<accession>A0AAX6MSQ6</accession>
<evidence type="ECO:0000313" key="14">
    <source>
        <dbReference type="EMBL" id="KAK6955463.1"/>
    </source>
</evidence>
<comment type="caution">
    <text evidence="14">The sequence shown here is derived from an EMBL/GenBank/DDBJ whole genome shotgun (WGS) entry which is preliminary data.</text>
</comment>
<evidence type="ECO:0000256" key="7">
    <source>
        <dbReference type="ARBA" id="ARBA00023277"/>
    </source>
</evidence>
<evidence type="ECO:0000256" key="3">
    <source>
        <dbReference type="ARBA" id="ARBA00022525"/>
    </source>
</evidence>
<dbReference type="EMBL" id="JBANMG010000003">
    <property type="protein sequence ID" value="KAK6955463.1"/>
    <property type="molecule type" value="Genomic_DNA"/>
</dbReference>
<evidence type="ECO:0000256" key="2">
    <source>
        <dbReference type="ARBA" id="ARBA00004613"/>
    </source>
</evidence>
<comment type="subcellular location">
    <subcellularLocation>
        <location evidence="2">Secreted</location>
    </subcellularLocation>
</comment>
<keyword evidence="3" id="KW-0964">Secreted</keyword>
<evidence type="ECO:0000256" key="9">
    <source>
        <dbReference type="ARBA" id="ARBA00044502"/>
    </source>
</evidence>